<dbReference type="HOGENOM" id="CLU_2099627_0_0_1"/>
<feature type="transmembrane region" description="Helical" evidence="1">
    <location>
        <begin position="90"/>
        <end position="114"/>
    </location>
</feature>
<dbReference type="AlphaFoldDB" id="V4ABJ1"/>
<protein>
    <submittedName>
        <fullName evidence="2">Uncharacterized protein</fullName>
    </submittedName>
</protein>
<dbReference type="Gene3D" id="1.20.140.150">
    <property type="match status" value="1"/>
</dbReference>
<keyword evidence="1" id="KW-0472">Membrane</keyword>
<keyword evidence="3" id="KW-1185">Reference proteome</keyword>
<dbReference type="Proteomes" id="UP000030746">
    <property type="component" value="Unassembled WGS sequence"/>
</dbReference>
<evidence type="ECO:0000256" key="1">
    <source>
        <dbReference type="SAM" id="Phobius"/>
    </source>
</evidence>
<feature type="transmembrane region" description="Helical" evidence="1">
    <location>
        <begin position="58"/>
        <end position="78"/>
    </location>
</feature>
<proteinExistence type="predicted"/>
<dbReference type="RefSeq" id="XP_009055034.1">
    <property type="nucleotide sequence ID" value="XM_009056786.1"/>
</dbReference>
<dbReference type="OrthoDB" id="6097653at2759"/>
<sequence>MASGVLTGYISKYTVSIDTATSDLAAAQAMSVIGFLVGISAVVLIVLFVVMNKPVLRLVGLIASFVAAGFILIGVIVVGDFNNGFYDVGWAMIMAILGGLLYVGTGIVLVVDLVKK</sequence>
<keyword evidence="1" id="KW-1133">Transmembrane helix</keyword>
<name>V4ABJ1_LOTGI</name>
<reference evidence="2 3" key="1">
    <citation type="journal article" date="2013" name="Nature">
        <title>Insights into bilaterian evolution from three spiralian genomes.</title>
        <authorList>
            <person name="Simakov O."/>
            <person name="Marletaz F."/>
            <person name="Cho S.J."/>
            <person name="Edsinger-Gonzales E."/>
            <person name="Havlak P."/>
            <person name="Hellsten U."/>
            <person name="Kuo D.H."/>
            <person name="Larsson T."/>
            <person name="Lv J."/>
            <person name="Arendt D."/>
            <person name="Savage R."/>
            <person name="Osoegawa K."/>
            <person name="de Jong P."/>
            <person name="Grimwood J."/>
            <person name="Chapman J.A."/>
            <person name="Shapiro H."/>
            <person name="Aerts A."/>
            <person name="Otillar R.P."/>
            <person name="Terry A.Y."/>
            <person name="Boore J.L."/>
            <person name="Grigoriev I.V."/>
            <person name="Lindberg D.R."/>
            <person name="Seaver E.C."/>
            <person name="Weisblat D.A."/>
            <person name="Putnam N.H."/>
            <person name="Rokhsar D.S."/>
        </authorList>
    </citation>
    <scope>NUCLEOTIDE SEQUENCE [LARGE SCALE GENOMIC DNA]</scope>
</reference>
<feature type="transmembrane region" description="Helical" evidence="1">
    <location>
        <begin position="29"/>
        <end position="51"/>
    </location>
</feature>
<organism evidence="2 3">
    <name type="scientific">Lottia gigantea</name>
    <name type="common">Giant owl limpet</name>
    <dbReference type="NCBI Taxonomy" id="225164"/>
    <lineage>
        <taxon>Eukaryota</taxon>
        <taxon>Metazoa</taxon>
        <taxon>Spiralia</taxon>
        <taxon>Lophotrochozoa</taxon>
        <taxon>Mollusca</taxon>
        <taxon>Gastropoda</taxon>
        <taxon>Patellogastropoda</taxon>
        <taxon>Lottioidea</taxon>
        <taxon>Lottiidae</taxon>
        <taxon>Lottia</taxon>
    </lineage>
</organism>
<keyword evidence="1" id="KW-0812">Transmembrane</keyword>
<dbReference type="KEGG" id="lgi:LOTGIDRAFT_161393"/>
<dbReference type="EMBL" id="KB201847">
    <property type="protein sequence ID" value="ESO94187.1"/>
    <property type="molecule type" value="Genomic_DNA"/>
</dbReference>
<evidence type="ECO:0000313" key="2">
    <source>
        <dbReference type="EMBL" id="ESO94187.1"/>
    </source>
</evidence>
<gene>
    <name evidence="2" type="ORF">LOTGIDRAFT_161393</name>
</gene>
<dbReference type="CTD" id="20238686"/>
<accession>V4ABJ1</accession>
<dbReference type="GeneID" id="20238686"/>
<evidence type="ECO:0000313" key="3">
    <source>
        <dbReference type="Proteomes" id="UP000030746"/>
    </source>
</evidence>
<dbReference type="OMA" id="CTEISNT"/>